<dbReference type="PANTHER" id="PTHR30086">
    <property type="entry name" value="ARGININE EXPORTER PROTEIN ARGO"/>
    <property type="match status" value="1"/>
</dbReference>
<protein>
    <submittedName>
        <fullName evidence="7">Threonine/homoserine/homoserine lactone efflux protein</fullName>
    </submittedName>
</protein>
<gene>
    <name evidence="7" type="ORF">SAMN04488563_6159</name>
</gene>
<sequence>MISTAHLLAFVVSSFVLIAIPGPSVLFTVGRALVLGRRGGIASASGNSVGAFLQALTVAFGLGAIVERSIVVFTIIKFAGAAYLVYLGVQAIRHRKSFADAAAGAVRLTSARRAAREGFVVGLTNPKVIVFFAAVLPQFVDPGGAHPSVQMLLFGAVFTVMAFLMDSCWAVGAGTARDWFARSPGRLGHFSAVGGVAMIGLGARVAVTGRHD</sequence>
<feature type="transmembrane region" description="Helical" evidence="6">
    <location>
        <begin position="6"/>
        <end position="29"/>
    </location>
</feature>
<feature type="transmembrane region" description="Helical" evidence="6">
    <location>
        <begin position="152"/>
        <end position="175"/>
    </location>
</feature>
<keyword evidence="2" id="KW-1003">Cell membrane</keyword>
<organism evidence="7 8">
    <name type="scientific">Jiangella alkaliphila</name>
    <dbReference type="NCBI Taxonomy" id="419479"/>
    <lineage>
        <taxon>Bacteria</taxon>
        <taxon>Bacillati</taxon>
        <taxon>Actinomycetota</taxon>
        <taxon>Actinomycetes</taxon>
        <taxon>Jiangellales</taxon>
        <taxon>Jiangellaceae</taxon>
        <taxon>Jiangella</taxon>
    </lineage>
</organism>
<keyword evidence="3 6" id="KW-0812">Transmembrane</keyword>
<dbReference type="PANTHER" id="PTHR30086:SF20">
    <property type="entry name" value="ARGININE EXPORTER PROTEIN ARGO-RELATED"/>
    <property type="match status" value="1"/>
</dbReference>
<evidence type="ECO:0000313" key="7">
    <source>
        <dbReference type="EMBL" id="SDU80377.1"/>
    </source>
</evidence>
<feature type="transmembrane region" description="Helical" evidence="6">
    <location>
        <begin position="119"/>
        <end position="140"/>
    </location>
</feature>
<dbReference type="GO" id="GO:0015171">
    <property type="term" value="F:amino acid transmembrane transporter activity"/>
    <property type="evidence" value="ECO:0007669"/>
    <property type="project" value="TreeGrafter"/>
</dbReference>
<keyword evidence="4 6" id="KW-1133">Transmembrane helix</keyword>
<name>A0A1H2LH71_9ACTN</name>
<comment type="subcellular location">
    <subcellularLocation>
        <location evidence="1">Cell membrane</location>
        <topology evidence="1">Multi-pass membrane protein</topology>
    </subcellularLocation>
</comment>
<reference evidence="8" key="1">
    <citation type="submission" date="2016-10" db="EMBL/GenBank/DDBJ databases">
        <authorList>
            <person name="Varghese N."/>
            <person name="Submissions S."/>
        </authorList>
    </citation>
    <scope>NUCLEOTIDE SEQUENCE [LARGE SCALE GENOMIC DNA]</scope>
    <source>
        <strain evidence="8">DSM 45079</strain>
    </source>
</reference>
<evidence type="ECO:0000256" key="3">
    <source>
        <dbReference type="ARBA" id="ARBA00022692"/>
    </source>
</evidence>
<evidence type="ECO:0000256" key="6">
    <source>
        <dbReference type="SAM" id="Phobius"/>
    </source>
</evidence>
<dbReference type="GO" id="GO:0005886">
    <property type="term" value="C:plasma membrane"/>
    <property type="evidence" value="ECO:0007669"/>
    <property type="project" value="UniProtKB-SubCell"/>
</dbReference>
<evidence type="ECO:0000256" key="2">
    <source>
        <dbReference type="ARBA" id="ARBA00022475"/>
    </source>
</evidence>
<accession>A0A1H2LH71</accession>
<feature type="transmembrane region" description="Helical" evidence="6">
    <location>
        <begin position="70"/>
        <end position="89"/>
    </location>
</feature>
<dbReference type="PIRSF" id="PIRSF006324">
    <property type="entry name" value="LeuE"/>
    <property type="match status" value="1"/>
</dbReference>
<evidence type="ECO:0000256" key="4">
    <source>
        <dbReference type="ARBA" id="ARBA00022989"/>
    </source>
</evidence>
<dbReference type="OrthoDB" id="3175972at2"/>
<dbReference type="EMBL" id="LT629791">
    <property type="protein sequence ID" value="SDU80377.1"/>
    <property type="molecule type" value="Genomic_DNA"/>
</dbReference>
<keyword evidence="8" id="KW-1185">Reference proteome</keyword>
<evidence type="ECO:0000313" key="8">
    <source>
        <dbReference type="Proteomes" id="UP000182977"/>
    </source>
</evidence>
<dbReference type="Proteomes" id="UP000182977">
    <property type="component" value="Chromosome I"/>
</dbReference>
<feature type="transmembrane region" description="Helical" evidence="6">
    <location>
        <begin position="187"/>
        <end position="207"/>
    </location>
</feature>
<evidence type="ECO:0000256" key="1">
    <source>
        <dbReference type="ARBA" id="ARBA00004651"/>
    </source>
</evidence>
<dbReference type="Pfam" id="PF01810">
    <property type="entry name" value="LysE"/>
    <property type="match status" value="1"/>
</dbReference>
<keyword evidence="5 6" id="KW-0472">Membrane</keyword>
<dbReference type="InterPro" id="IPR001123">
    <property type="entry name" value="LeuE-type"/>
</dbReference>
<evidence type="ECO:0000256" key="5">
    <source>
        <dbReference type="ARBA" id="ARBA00023136"/>
    </source>
</evidence>
<dbReference type="RefSeq" id="WP_046771688.1">
    <property type="nucleotide sequence ID" value="NZ_LBMC01000046.1"/>
</dbReference>
<dbReference type="AlphaFoldDB" id="A0A1H2LH71"/>
<proteinExistence type="predicted"/>